<keyword evidence="1" id="KW-0521">NADP</keyword>
<gene>
    <name evidence="4" type="ORF">SISNIDRAFT_484601</name>
</gene>
<keyword evidence="5" id="KW-1185">Reference proteome</keyword>
<evidence type="ECO:0000259" key="3">
    <source>
        <dbReference type="SMART" id="SM00822"/>
    </source>
</evidence>
<dbReference type="SUPFAM" id="SSF51735">
    <property type="entry name" value="NAD(P)-binding Rossmann-fold domains"/>
    <property type="match status" value="1"/>
</dbReference>
<dbReference type="GO" id="GO:0016491">
    <property type="term" value="F:oxidoreductase activity"/>
    <property type="evidence" value="ECO:0007669"/>
    <property type="project" value="UniProtKB-KW"/>
</dbReference>
<protein>
    <submittedName>
        <fullName evidence="4">3-hydroxy-acyl-CoA-dehydrogenase</fullName>
    </submittedName>
</protein>
<dbReference type="InterPro" id="IPR036291">
    <property type="entry name" value="NAD(P)-bd_dom_sf"/>
</dbReference>
<evidence type="ECO:0000313" key="4">
    <source>
        <dbReference type="EMBL" id="KZS94376.1"/>
    </source>
</evidence>
<organism evidence="4 5">
    <name type="scientific">Sistotremastrum niveocremeum HHB9708</name>
    <dbReference type="NCBI Taxonomy" id="1314777"/>
    <lineage>
        <taxon>Eukaryota</taxon>
        <taxon>Fungi</taxon>
        <taxon>Dikarya</taxon>
        <taxon>Basidiomycota</taxon>
        <taxon>Agaricomycotina</taxon>
        <taxon>Agaricomycetes</taxon>
        <taxon>Sistotremastrales</taxon>
        <taxon>Sistotremastraceae</taxon>
        <taxon>Sertulicium</taxon>
        <taxon>Sertulicium niveocremeum</taxon>
    </lineage>
</organism>
<proteinExistence type="predicted"/>
<dbReference type="Proteomes" id="UP000076722">
    <property type="component" value="Unassembled WGS sequence"/>
</dbReference>
<dbReference type="STRING" id="1314777.A0A164VQS2"/>
<dbReference type="InterPro" id="IPR020904">
    <property type="entry name" value="Sc_DH/Rdtase_CS"/>
</dbReference>
<accession>A0A164VQS2</accession>
<evidence type="ECO:0000256" key="2">
    <source>
        <dbReference type="ARBA" id="ARBA00023002"/>
    </source>
</evidence>
<dbReference type="Gene3D" id="3.40.50.720">
    <property type="entry name" value="NAD(P)-binding Rossmann-like Domain"/>
    <property type="match status" value="1"/>
</dbReference>
<dbReference type="OrthoDB" id="1274115at2759"/>
<dbReference type="PANTHER" id="PTHR43658">
    <property type="entry name" value="SHORT-CHAIN DEHYDROGENASE/REDUCTASE"/>
    <property type="match status" value="1"/>
</dbReference>
<keyword evidence="2" id="KW-0560">Oxidoreductase</keyword>
<dbReference type="Pfam" id="PF00106">
    <property type="entry name" value="adh_short"/>
    <property type="match status" value="1"/>
</dbReference>
<evidence type="ECO:0000313" key="5">
    <source>
        <dbReference type="Proteomes" id="UP000076722"/>
    </source>
</evidence>
<dbReference type="InterPro" id="IPR057326">
    <property type="entry name" value="KR_dom"/>
</dbReference>
<evidence type="ECO:0000256" key="1">
    <source>
        <dbReference type="ARBA" id="ARBA00022857"/>
    </source>
</evidence>
<dbReference type="SMART" id="SM00822">
    <property type="entry name" value="PKS_KR"/>
    <property type="match status" value="1"/>
</dbReference>
<dbReference type="EMBL" id="KV419404">
    <property type="protein sequence ID" value="KZS94376.1"/>
    <property type="molecule type" value="Genomic_DNA"/>
</dbReference>
<dbReference type="PROSITE" id="PS00061">
    <property type="entry name" value="ADH_SHORT"/>
    <property type="match status" value="1"/>
</dbReference>
<sequence>MKISNRTFIVSGGSAGLGLATVEALHDAGAYITVFDMKSSKDDFAGLSRVKFLKVDITKVDEIQDAVDKTAQWSQDIKAPFGGVVHCAGIGAGGVLVQKDGTPHSLETWNKVIDVNLAGTFNLSRLACQRLISVPPEGPDGERGVIIMVSSADAYEGQPSHTAYVASKGAIRSMTLPMARDLGRYGIRVNSIAPSAFKSAMTDQMPAWVRNSMEKEYIFPKRMGVPVEFAQTVKWILECPYANGDTFRLSGATRIPVKL</sequence>
<dbReference type="PANTHER" id="PTHR43658:SF8">
    <property type="entry name" value="17-BETA-HYDROXYSTEROID DEHYDROGENASE 14-RELATED"/>
    <property type="match status" value="1"/>
</dbReference>
<feature type="domain" description="Ketoreductase" evidence="3">
    <location>
        <begin position="6"/>
        <end position="195"/>
    </location>
</feature>
<name>A0A164VQS2_9AGAM</name>
<dbReference type="AlphaFoldDB" id="A0A164VQS2"/>
<reference evidence="4 5" key="1">
    <citation type="journal article" date="2016" name="Mol. Biol. Evol.">
        <title>Comparative Genomics of Early-Diverging Mushroom-Forming Fungi Provides Insights into the Origins of Lignocellulose Decay Capabilities.</title>
        <authorList>
            <person name="Nagy L.G."/>
            <person name="Riley R."/>
            <person name="Tritt A."/>
            <person name="Adam C."/>
            <person name="Daum C."/>
            <person name="Floudas D."/>
            <person name="Sun H."/>
            <person name="Yadav J.S."/>
            <person name="Pangilinan J."/>
            <person name="Larsson K.H."/>
            <person name="Matsuura K."/>
            <person name="Barry K."/>
            <person name="Labutti K."/>
            <person name="Kuo R."/>
            <person name="Ohm R.A."/>
            <person name="Bhattacharya S.S."/>
            <person name="Shirouzu T."/>
            <person name="Yoshinaga Y."/>
            <person name="Martin F.M."/>
            <person name="Grigoriev I.V."/>
            <person name="Hibbett D.S."/>
        </authorList>
    </citation>
    <scope>NUCLEOTIDE SEQUENCE [LARGE SCALE GENOMIC DNA]</scope>
    <source>
        <strain evidence="4 5">HHB9708</strain>
    </source>
</reference>
<dbReference type="InterPro" id="IPR002347">
    <property type="entry name" value="SDR_fam"/>
</dbReference>
<dbReference type="PRINTS" id="PR00081">
    <property type="entry name" value="GDHRDH"/>
</dbReference>